<organism evidence="1 2">
    <name type="scientific">Rubritalea halochordaticola</name>
    <dbReference type="NCBI Taxonomy" id="714537"/>
    <lineage>
        <taxon>Bacteria</taxon>
        <taxon>Pseudomonadati</taxon>
        <taxon>Verrucomicrobiota</taxon>
        <taxon>Verrucomicrobiia</taxon>
        <taxon>Verrucomicrobiales</taxon>
        <taxon>Rubritaleaceae</taxon>
        <taxon>Rubritalea</taxon>
    </lineage>
</organism>
<reference evidence="1 2" key="1">
    <citation type="submission" date="2024-02" db="EMBL/GenBank/DDBJ databases">
        <title>Rubritalea halochordaticola NBRC 107102.</title>
        <authorList>
            <person name="Ichikawa N."/>
            <person name="Katano-Makiyama Y."/>
            <person name="Hidaka K."/>
        </authorList>
    </citation>
    <scope>NUCLEOTIDE SEQUENCE [LARGE SCALE GENOMIC DNA]</scope>
    <source>
        <strain evidence="1 2">NBRC 107102</strain>
    </source>
</reference>
<gene>
    <name evidence="1" type="ORF">Rhal01_03683</name>
</gene>
<dbReference type="Proteomes" id="UP001424741">
    <property type="component" value="Unassembled WGS sequence"/>
</dbReference>
<name>A0ABP9V4A9_9BACT</name>
<dbReference type="InterPro" id="IPR026325">
    <property type="entry name" value="DUF932"/>
</dbReference>
<evidence type="ECO:0000313" key="2">
    <source>
        <dbReference type="Proteomes" id="UP001424741"/>
    </source>
</evidence>
<comment type="caution">
    <text evidence="1">The sequence shown here is derived from an EMBL/GenBank/DDBJ whole genome shotgun (WGS) entry which is preliminary data.</text>
</comment>
<accession>A0ABP9V4A9</accession>
<keyword evidence="2" id="KW-1185">Reference proteome</keyword>
<evidence type="ECO:0008006" key="3">
    <source>
        <dbReference type="Google" id="ProtNLM"/>
    </source>
</evidence>
<proteinExistence type="predicted"/>
<dbReference type="Pfam" id="PF06067">
    <property type="entry name" value="DUF932"/>
    <property type="match status" value="1"/>
</dbReference>
<sequence>MNNIIEIETHRQNTNPNLLLHCGANTVERGEVYRIPTPDSTATWYPMPHRHLLEEVESQLWGSGLEIKSETHALSHEGARYFGIIEVAKHGHTHDDYSWVIGIRNSHDKSLPAGLVAGTRVFVCDNMAFSGMVKIQRKHTRFAARDLRHLTNRAIGKLGDRLQSMDERIGLYKQSRVTDLQAHDLIVRAVDAGAITNSQIPEVVGQWRKPDHECFERRNAWSLFNAFTEATKKISPELQVKRGEALQGLFDAKYALC</sequence>
<evidence type="ECO:0000313" key="1">
    <source>
        <dbReference type="EMBL" id="GAA5497487.1"/>
    </source>
</evidence>
<protein>
    <recommendedName>
        <fullName evidence="3">DUF932 domain-containing protein</fullName>
    </recommendedName>
</protein>
<dbReference type="EMBL" id="BAABRL010000015">
    <property type="protein sequence ID" value="GAA5497487.1"/>
    <property type="molecule type" value="Genomic_DNA"/>
</dbReference>